<dbReference type="AlphaFoldDB" id="A0A126QT41"/>
<dbReference type="Proteomes" id="UP000055611">
    <property type="component" value="Chromosome"/>
</dbReference>
<dbReference type="RefSeq" id="WP_066806975.1">
    <property type="nucleotide sequence ID" value="NZ_CAUVXY020000014.1"/>
</dbReference>
<evidence type="ECO:0000313" key="3">
    <source>
        <dbReference type="Proteomes" id="UP000055611"/>
    </source>
</evidence>
<gene>
    <name evidence="1" type="ORF">AWY79_04015</name>
    <name evidence="2" type="ORF">EDC59_11924</name>
</gene>
<evidence type="ECO:0000313" key="2">
    <source>
        <dbReference type="EMBL" id="TDT81973.1"/>
    </source>
</evidence>
<evidence type="ECO:0000313" key="4">
    <source>
        <dbReference type="Proteomes" id="UP000295506"/>
    </source>
</evidence>
<accession>A0A126QT41</accession>
<organism evidence="2 4">
    <name type="scientific">Pseudodesulfovibrio indicus</name>
    <dbReference type="NCBI Taxonomy" id="1716143"/>
    <lineage>
        <taxon>Bacteria</taxon>
        <taxon>Pseudomonadati</taxon>
        <taxon>Thermodesulfobacteriota</taxon>
        <taxon>Desulfovibrionia</taxon>
        <taxon>Desulfovibrionales</taxon>
        <taxon>Desulfovibrionaceae</taxon>
    </lineage>
</organism>
<name>A0A126QT41_9BACT</name>
<reference evidence="1 3" key="1">
    <citation type="journal article" date="2016" name="Front. Microbiol.">
        <title>Genome Sequence of the Piezophilic, Mesophilic Sulfate-Reducing Bacterium Desulfovibrio indicus J2T.</title>
        <authorList>
            <person name="Cao J."/>
            <person name="Maignien L."/>
            <person name="Shao Z."/>
            <person name="Alain K."/>
            <person name="Jebbar M."/>
        </authorList>
    </citation>
    <scope>NUCLEOTIDE SEQUENCE [LARGE SCALE GENOMIC DNA]</scope>
    <source>
        <strain evidence="1 3">J2</strain>
    </source>
</reference>
<protein>
    <submittedName>
        <fullName evidence="2">Uncharacterized protein</fullName>
    </submittedName>
</protein>
<dbReference type="EMBL" id="CP014206">
    <property type="protein sequence ID" value="AMK12909.1"/>
    <property type="molecule type" value="Genomic_DNA"/>
</dbReference>
<evidence type="ECO:0000313" key="1">
    <source>
        <dbReference type="EMBL" id="AMK12909.1"/>
    </source>
</evidence>
<dbReference type="KEGG" id="dej:AWY79_04015"/>
<dbReference type="Proteomes" id="UP000295506">
    <property type="component" value="Unassembled WGS sequence"/>
</dbReference>
<reference evidence="2 4" key="2">
    <citation type="submission" date="2019-03" db="EMBL/GenBank/DDBJ databases">
        <title>Genomic Encyclopedia of Type Strains, Phase IV (KMG-IV): sequencing the most valuable type-strain genomes for metagenomic binning, comparative biology and taxonomic classification.</title>
        <authorList>
            <person name="Goeker M."/>
        </authorList>
    </citation>
    <scope>NUCLEOTIDE SEQUENCE [LARGE SCALE GENOMIC DNA]</scope>
    <source>
        <strain evidence="2 4">DSM 101483</strain>
    </source>
</reference>
<dbReference type="OrthoDB" id="5458817at2"/>
<proteinExistence type="predicted"/>
<keyword evidence="3" id="KW-1185">Reference proteome</keyword>
<dbReference type="EMBL" id="SOBK01000019">
    <property type="protein sequence ID" value="TDT81973.1"/>
    <property type="molecule type" value="Genomic_DNA"/>
</dbReference>
<sequence>MSRKVRSVRVPKELETLNLSAVIAECERHLRDIESATLLKQQGNQEAAEALVKTRQADLGRKIGKLVWEARVQYGKSREE</sequence>